<gene>
    <name evidence="2" type="ORF">SAMN05216203_0331</name>
</gene>
<accession>A0A1I6GNY5</accession>
<dbReference type="RefSeq" id="WP_092008560.1">
    <property type="nucleotide sequence ID" value="NZ_FOYW01000001.1"/>
</dbReference>
<keyword evidence="3" id="KW-1185">Reference proteome</keyword>
<dbReference type="EMBL" id="FOYW01000001">
    <property type="protein sequence ID" value="SFR43945.1"/>
    <property type="molecule type" value="Genomic_DNA"/>
</dbReference>
<keyword evidence="1" id="KW-0472">Membrane</keyword>
<proteinExistence type="predicted"/>
<name>A0A1I6GNY5_9GAMM</name>
<evidence type="ECO:0000256" key="1">
    <source>
        <dbReference type="SAM" id="Phobius"/>
    </source>
</evidence>
<protein>
    <submittedName>
        <fullName evidence="2">Uncharacterized protein</fullName>
    </submittedName>
</protein>
<dbReference type="Proteomes" id="UP000198644">
    <property type="component" value="Unassembled WGS sequence"/>
</dbReference>
<dbReference type="AlphaFoldDB" id="A0A1I6GNY5"/>
<organism evidence="2 3">
    <name type="scientific">Marinobacter daqiaonensis</name>
    <dbReference type="NCBI Taxonomy" id="650891"/>
    <lineage>
        <taxon>Bacteria</taxon>
        <taxon>Pseudomonadati</taxon>
        <taxon>Pseudomonadota</taxon>
        <taxon>Gammaproteobacteria</taxon>
        <taxon>Pseudomonadales</taxon>
        <taxon>Marinobacteraceae</taxon>
        <taxon>Marinobacter</taxon>
    </lineage>
</organism>
<keyword evidence="1" id="KW-1133">Transmembrane helix</keyword>
<evidence type="ECO:0000313" key="3">
    <source>
        <dbReference type="Proteomes" id="UP000198644"/>
    </source>
</evidence>
<evidence type="ECO:0000313" key="2">
    <source>
        <dbReference type="EMBL" id="SFR43945.1"/>
    </source>
</evidence>
<feature type="transmembrane region" description="Helical" evidence="1">
    <location>
        <begin position="12"/>
        <end position="32"/>
    </location>
</feature>
<keyword evidence="1" id="KW-0812">Transmembrane</keyword>
<dbReference type="OrthoDB" id="6181469at2"/>
<dbReference type="STRING" id="650891.SAMN05216203_0331"/>
<reference evidence="2 3" key="1">
    <citation type="submission" date="2016-10" db="EMBL/GenBank/DDBJ databases">
        <authorList>
            <person name="de Groot N.N."/>
        </authorList>
    </citation>
    <scope>NUCLEOTIDE SEQUENCE [LARGE SCALE GENOMIC DNA]</scope>
    <source>
        <strain evidence="2 3">CGMCC 1.9167</strain>
    </source>
</reference>
<sequence>MFEWISNNYTAVAGLTSIGTLFVWIFYAQLLYSGYKRQRRPRILINKGVGDEYIDSPCLICNMSQEPVFIYFLVAQLKTSEGTHTTPLMDRLGDELPESDETLGVRSKTRQGPLGSGEFLEVISFRRMIERIMSSANLDIKEGAPLASGLQLHWLEIHVVCIYGSEDKAFGAVRRFTIDTPEDRQRISLYPDTLDTRIKKSKRYRRQIDSWLRKYL</sequence>